<feature type="transmembrane region" description="Helical" evidence="1">
    <location>
        <begin position="206"/>
        <end position="225"/>
    </location>
</feature>
<evidence type="ECO:0000256" key="1">
    <source>
        <dbReference type="SAM" id="Phobius"/>
    </source>
</evidence>
<protein>
    <recommendedName>
        <fullName evidence="4">O-antigen polysaccharide polymerase Wzy</fullName>
    </recommendedName>
</protein>
<keyword evidence="1" id="KW-0812">Transmembrane</keyword>
<feature type="transmembrane region" description="Helical" evidence="1">
    <location>
        <begin position="80"/>
        <end position="102"/>
    </location>
</feature>
<keyword evidence="1" id="KW-1133">Transmembrane helix</keyword>
<feature type="transmembrane region" description="Helical" evidence="1">
    <location>
        <begin position="237"/>
        <end position="254"/>
    </location>
</feature>
<dbReference type="Proteomes" id="UP000035425">
    <property type="component" value="Unassembled WGS sequence"/>
</dbReference>
<comment type="caution">
    <text evidence="2">The sequence shown here is derived from an EMBL/GenBank/DDBJ whole genome shotgun (WGS) entry which is preliminary data.</text>
</comment>
<keyword evidence="1" id="KW-0472">Membrane</keyword>
<evidence type="ECO:0000313" key="3">
    <source>
        <dbReference type="Proteomes" id="UP000035425"/>
    </source>
</evidence>
<gene>
    <name evidence="2" type="ORF">FrCorBMG51_07945</name>
</gene>
<feature type="transmembrane region" description="Helical" evidence="1">
    <location>
        <begin position="423"/>
        <end position="442"/>
    </location>
</feature>
<feature type="transmembrane region" description="Helical" evidence="1">
    <location>
        <begin position="49"/>
        <end position="68"/>
    </location>
</feature>
<proteinExistence type="predicted"/>
<feature type="transmembrane region" description="Helical" evidence="1">
    <location>
        <begin position="21"/>
        <end position="43"/>
    </location>
</feature>
<feature type="transmembrane region" description="Helical" evidence="1">
    <location>
        <begin position="122"/>
        <end position="145"/>
    </location>
</feature>
<evidence type="ECO:0000313" key="2">
    <source>
        <dbReference type="EMBL" id="KLL11940.1"/>
    </source>
</evidence>
<accession>A0ABR5F5I3</accession>
<feature type="transmembrane region" description="Helical" evidence="1">
    <location>
        <begin position="284"/>
        <end position="301"/>
    </location>
</feature>
<reference evidence="2 3" key="1">
    <citation type="submission" date="2014-12" db="EMBL/GenBank/DDBJ databases">
        <title>Frankia sp. BMG5.1 draft genome.</title>
        <authorList>
            <person name="Gtari M."/>
            <person name="Ghodhbane-Gtari F."/>
            <person name="Nouioui I."/>
            <person name="Ktari A."/>
            <person name="Hezbri K."/>
            <person name="Mimouni W."/>
            <person name="Sbissi I."/>
            <person name="Ayari A."/>
            <person name="Yamanaka T."/>
            <person name="Normand P."/>
            <person name="Tisa L.S."/>
            <person name="Boudabous A."/>
        </authorList>
    </citation>
    <scope>NUCLEOTIDE SEQUENCE [LARGE SCALE GENOMIC DNA]</scope>
    <source>
        <strain evidence="2 3">BMG5.1</strain>
    </source>
</reference>
<dbReference type="EMBL" id="JWIO01000009">
    <property type="protein sequence ID" value="KLL11940.1"/>
    <property type="molecule type" value="Genomic_DNA"/>
</dbReference>
<feature type="transmembrane region" description="Helical" evidence="1">
    <location>
        <begin position="476"/>
        <end position="498"/>
    </location>
</feature>
<organism evidence="2 3">
    <name type="scientific">Protofrankia coriariae</name>
    <dbReference type="NCBI Taxonomy" id="1562887"/>
    <lineage>
        <taxon>Bacteria</taxon>
        <taxon>Bacillati</taxon>
        <taxon>Actinomycetota</taxon>
        <taxon>Actinomycetes</taxon>
        <taxon>Frankiales</taxon>
        <taxon>Frankiaceae</taxon>
        <taxon>Protofrankia</taxon>
    </lineage>
</organism>
<evidence type="ECO:0008006" key="4">
    <source>
        <dbReference type="Google" id="ProtNLM"/>
    </source>
</evidence>
<keyword evidence="3" id="KW-1185">Reference proteome</keyword>
<sequence>MTVPANVCAQGEREPLSFSGILLSVAGAVLAVLLYLFAGIFPVSQSTDMVLRSLSVVLVAGVALGLVAQRAPGRCFGLASLRMGPVYVVWVALAFGAASVAWRKPPESSLLGQVYRNSVLEGLTLVMVGLVFWTVGYLVGPGALATRAGRRLGRLAAPGHGFELRFATVPWVLAGVAAAARLVQLGSGNFAYLGDPAAVMNGSSRFAQVIGVLASCGTFSLIVAAMDLARHRSGRRWFTFVTLLSLEIGVGLVGGMKQSFLLAIFGPAVVFALMGRGFPVKSTVLAGLAFTLVVMPFNAQYRDTVRTHTHALDTTQAVGVAPSIMREVLDPKDPRETVLDSFSALLERIREIDAVAIVVQRTPEIFPYRDPGELLFAPVLGLIPRAVWHDKPVLNAGYRFNQQYWGQDSSIYSAASITPQADLYVHGGIIVLMIGMIFLGAMMRLVDKVFHPSVDPRLMLLFLPLLLLLVKSESDVAILLASLPTQIVACVAVIRFAFVGKNVDSEAVVPGGPTRRF</sequence>
<feature type="transmembrane region" description="Helical" evidence="1">
    <location>
        <begin position="166"/>
        <end position="186"/>
    </location>
</feature>
<name>A0ABR5F5I3_9ACTN</name>
<dbReference type="RefSeq" id="WP_047222429.1">
    <property type="nucleotide sequence ID" value="NZ_JWIO01000009.1"/>
</dbReference>